<keyword evidence="3" id="KW-1003">Cell membrane</keyword>
<dbReference type="Pfam" id="PF00528">
    <property type="entry name" value="BPD_transp_1"/>
    <property type="match status" value="1"/>
</dbReference>
<feature type="transmembrane region" description="Helical" evidence="13">
    <location>
        <begin position="227"/>
        <end position="253"/>
    </location>
</feature>
<feature type="transmembrane region" description="Helical" evidence="13">
    <location>
        <begin position="273"/>
        <end position="299"/>
    </location>
</feature>
<evidence type="ECO:0000313" key="16">
    <source>
        <dbReference type="Proteomes" id="UP000271031"/>
    </source>
</evidence>
<accession>A0A3M8D5C9</accession>
<reference evidence="15 16" key="1">
    <citation type="submission" date="2018-10" db="EMBL/GenBank/DDBJ databases">
        <title>Phylogenomics of Brevibacillus.</title>
        <authorList>
            <person name="Dunlap C."/>
        </authorList>
    </citation>
    <scope>NUCLEOTIDE SEQUENCE [LARGE SCALE GENOMIC DNA]</scope>
    <source>
        <strain evidence="15 16">JCM 15716</strain>
    </source>
</reference>
<keyword evidence="9 13" id="KW-0472">Membrane</keyword>
<feature type="transmembrane region" description="Helical" evidence="13">
    <location>
        <begin position="101"/>
        <end position="121"/>
    </location>
</feature>
<keyword evidence="2 13" id="KW-0813">Transport</keyword>
<dbReference type="GO" id="GO:0015099">
    <property type="term" value="F:nickel cation transmembrane transporter activity"/>
    <property type="evidence" value="ECO:0007669"/>
    <property type="project" value="InterPro"/>
</dbReference>
<comment type="subcellular location">
    <subcellularLocation>
        <location evidence="1 13">Cell membrane</location>
        <topology evidence="1 13">Multi-pass membrane protein</topology>
    </subcellularLocation>
</comment>
<evidence type="ECO:0000256" key="12">
    <source>
        <dbReference type="ARBA" id="ARBA00044774"/>
    </source>
</evidence>
<evidence type="ECO:0000256" key="8">
    <source>
        <dbReference type="ARBA" id="ARBA00023112"/>
    </source>
</evidence>
<dbReference type="EMBL" id="RHHQ01000020">
    <property type="protein sequence ID" value="RNB82415.1"/>
    <property type="molecule type" value="Genomic_DNA"/>
</dbReference>
<keyword evidence="7" id="KW-0406">Ion transport</keyword>
<evidence type="ECO:0000256" key="1">
    <source>
        <dbReference type="ARBA" id="ARBA00004651"/>
    </source>
</evidence>
<evidence type="ECO:0000256" key="10">
    <source>
        <dbReference type="ARBA" id="ARBA00024202"/>
    </source>
</evidence>
<keyword evidence="16" id="KW-1185">Reference proteome</keyword>
<dbReference type="PROSITE" id="PS50928">
    <property type="entry name" value="ABC_TM1"/>
    <property type="match status" value="1"/>
</dbReference>
<feature type="transmembrane region" description="Helical" evidence="13">
    <location>
        <begin position="12"/>
        <end position="30"/>
    </location>
</feature>
<dbReference type="InterPro" id="IPR035906">
    <property type="entry name" value="MetI-like_sf"/>
</dbReference>
<keyword evidence="5 13" id="KW-0812">Transmembrane</keyword>
<keyword evidence="8" id="KW-0921">Nickel transport</keyword>
<keyword evidence="4" id="KW-0533">Nickel</keyword>
<dbReference type="InterPro" id="IPR050045">
    <property type="entry name" value="Opp2B"/>
</dbReference>
<dbReference type="AlphaFoldDB" id="A0A3M8D5C9"/>
<comment type="similarity">
    <text evidence="10">Belongs to the binding-protein-dependent transport system permease family. OppBC subfamily.</text>
</comment>
<dbReference type="GO" id="GO:0005886">
    <property type="term" value="C:plasma membrane"/>
    <property type="evidence" value="ECO:0007669"/>
    <property type="project" value="UniProtKB-SubCell"/>
</dbReference>
<dbReference type="RefSeq" id="WP_122920493.1">
    <property type="nucleotide sequence ID" value="NZ_RHHQ01000020.1"/>
</dbReference>
<proteinExistence type="inferred from homology"/>
<feature type="domain" description="ABC transmembrane type-1" evidence="14">
    <location>
        <begin position="95"/>
        <end position="296"/>
    </location>
</feature>
<dbReference type="Proteomes" id="UP000271031">
    <property type="component" value="Unassembled WGS sequence"/>
</dbReference>
<dbReference type="InterPro" id="IPR000515">
    <property type="entry name" value="MetI-like"/>
</dbReference>
<evidence type="ECO:0000256" key="2">
    <source>
        <dbReference type="ARBA" id="ARBA00022448"/>
    </source>
</evidence>
<dbReference type="NCBIfam" id="NF045470">
    <property type="entry name" value="Opp2B"/>
    <property type="match status" value="1"/>
</dbReference>
<gene>
    <name evidence="15" type="ORF">EDM56_24160</name>
</gene>
<comment type="caution">
    <text evidence="15">The sequence shown here is derived from an EMBL/GenBank/DDBJ whole genome shotgun (WGS) entry which is preliminary data.</text>
</comment>
<evidence type="ECO:0000256" key="6">
    <source>
        <dbReference type="ARBA" id="ARBA00022989"/>
    </source>
</evidence>
<evidence type="ECO:0000256" key="5">
    <source>
        <dbReference type="ARBA" id="ARBA00022692"/>
    </source>
</evidence>
<evidence type="ECO:0000256" key="9">
    <source>
        <dbReference type="ARBA" id="ARBA00023136"/>
    </source>
</evidence>
<evidence type="ECO:0000313" key="15">
    <source>
        <dbReference type="EMBL" id="RNB82415.1"/>
    </source>
</evidence>
<sequence length="312" mass="33843">MTRYVMGRLASGLLVLIGLSLFSFALIHVIPGDPVRIILGDKAPKEQIGEMRERLGLNKPLVFQYVSYVSGLARGELGNSIKTGRPVLVELTDRFPATAKLAVTGMGIAVLLGIVTGIIAAKWKDTWIDHAIASMASLGLSLPSFWFGLLMIMVFAVHLQWFPVAGGTGLTDLILPGLTLGLLASTMISRLTRSGMIEVLNHDYIRTARAKGMSEPIVLYRHAFRNVMIPIVTIVGLQLATLLGGAIIIEQVFNWPGIGTLAIDAIASRDFPLIQGIIMFMGFVYVTVNILVDLLYGLLDPRIEQHLEKAGG</sequence>
<evidence type="ECO:0000256" key="7">
    <source>
        <dbReference type="ARBA" id="ARBA00023065"/>
    </source>
</evidence>
<dbReference type="PANTHER" id="PTHR43163">
    <property type="entry name" value="DIPEPTIDE TRANSPORT SYSTEM PERMEASE PROTEIN DPPB-RELATED"/>
    <property type="match status" value="1"/>
</dbReference>
<evidence type="ECO:0000259" key="14">
    <source>
        <dbReference type="PROSITE" id="PS50928"/>
    </source>
</evidence>
<dbReference type="OrthoDB" id="24153at2"/>
<dbReference type="Gene3D" id="1.10.3720.10">
    <property type="entry name" value="MetI-like"/>
    <property type="match status" value="1"/>
</dbReference>
<dbReference type="InterPro" id="IPR045621">
    <property type="entry name" value="BPD_transp_1_N"/>
</dbReference>
<keyword evidence="6 13" id="KW-1133">Transmembrane helix</keyword>
<dbReference type="PANTHER" id="PTHR43163:SF6">
    <property type="entry name" value="DIPEPTIDE TRANSPORT SYSTEM PERMEASE PROTEIN DPPB-RELATED"/>
    <property type="match status" value="1"/>
</dbReference>
<evidence type="ECO:0000256" key="13">
    <source>
        <dbReference type="RuleBase" id="RU363032"/>
    </source>
</evidence>
<protein>
    <recommendedName>
        <fullName evidence="12">Nickel import system permease protein NikB</fullName>
    </recommendedName>
</protein>
<evidence type="ECO:0000256" key="11">
    <source>
        <dbReference type="ARBA" id="ARBA00038669"/>
    </source>
</evidence>
<feature type="transmembrane region" description="Helical" evidence="13">
    <location>
        <begin position="142"/>
        <end position="161"/>
    </location>
</feature>
<comment type="subunit">
    <text evidence="11">The complex is composed of two ATP-binding proteins (NikD and NikE), two transmembrane proteins (NikB and NikC) and a solute-binding protein (NikA).</text>
</comment>
<dbReference type="CDD" id="cd06261">
    <property type="entry name" value="TM_PBP2"/>
    <property type="match status" value="1"/>
</dbReference>
<dbReference type="SUPFAM" id="SSF161098">
    <property type="entry name" value="MetI-like"/>
    <property type="match status" value="1"/>
</dbReference>
<organism evidence="15 16">
    <name type="scientific">Brevibacillus fluminis</name>
    <dbReference type="NCBI Taxonomy" id="511487"/>
    <lineage>
        <taxon>Bacteria</taxon>
        <taxon>Bacillati</taxon>
        <taxon>Bacillota</taxon>
        <taxon>Bacilli</taxon>
        <taxon>Bacillales</taxon>
        <taxon>Paenibacillaceae</taxon>
        <taxon>Brevibacillus</taxon>
    </lineage>
</organism>
<evidence type="ECO:0000256" key="3">
    <source>
        <dbReference type="ARBA" id="ARBA00022475"/>
    </source>
</evidence>
<dbReference type="Pfam" id="PF19300">
    <property type="entry name" value="BPD_transp_1_N"/>
    <property type="match status" value="1"/>
</dbReference>
<evidence type="ECO:0000256" key="4">
    <source>
        <dbReference type="ARBA" id="ARBA00022596"/>
    </source>
</evidence>
<name>A0A3M8D5C9_9BACL</name>